<organism evidence="3 4">
    <name type="scientific">Lujinxingia vulgaris</name>
    <dbReference type="NCBI Taxonomy" id="2600176"/>
    <lineage>
        <taxon>Bacteria</taxon>
        <taxon>Deltaproteobacteria</taxon>
        <taxon>Bradymonadales</taxon>
        <taxon>Lujinxingiaceae</taxon>
        <taxon>Lujinxingia</taxon>
    </lineage>
</organism>
<dbReference type="InterPro" id="IPR000160">
    <property type="entry name" value="GGDEF_dom"/>
</dbReference>
<feature type="transmembrane region" description="Helical" evidence="1">
    <location>
        <begin position="386"/>
        <end position="408"/>
    </location>
</feature>
<dbReference type="SMART" id="SM00267">
    <property type="entry name" value="GGDEF"/>
    <property type="match status" value="1"/>
</dbReference>
<dbReference type="Proteomes" id="UP000321046">
    <property type="component" value="Unassembled WGS sequence"/>
</dbReference>
<dbReference type="EMBL" id="VOSL01000058">
    <property type="protein sequence ID" value="TXD34019.1"/>
    <property type="molecule type" value="Genomic_DNA"/>
</dbReference>
<dbReference type="SUPFAM" id="SSF55073">
    <property type="entry name" value="Nucleotide cyclase"/>
    <property type="match status" value="1"/>
</dbReference>
<dbReference type="GO" id="GO:0005886">
    <property type="term" value="C:plasma membrane"/>
    <property type="evidence" value="ECO:0007669"/>
    <property type="project" value="TreeGrafter"/>
</dbReference>
<dbReference type="InterPro" id="IPR050469">
    <property type="entry name" value="Diguanylate_Cyclase"/>
</dbReference>
<name>A0A5C6XA23_9DELT</name>
<feature type="domain" description="GGDEF" evidence="2">
    <location>
        <begin position="480"/>
        <end position="613"/>
    </location>
</feature>
<dbReference type="AlphaFoldDB" id="A0A5C6XA23"/>
<dbReference type="GO" id="GO:0043709">
    <property type="term" value="P:cell adhesion involved in single-species biofilm formation"/>
    <property type="evidence" value="ECO:0007669"/>
    <property type="project" value="TreeGrafter"/>
</dbReference>
<dbReference type="InterPro" id="IPR043128">
    <property type="entry name" value="Rev_trsase/Diguanyl_cyclase"/>
</dbReference>
<feature type="transmembrane region" description="Helical" evidence="1">
    <location>
        <begin position="414"/>
        <end position="435"/>
    </location>
</feature>
<dbReference type="NCBIfam" id="TIGR00254">
    <property type="entry name" value="GGDEF"/>
    <property type="match status" value="1"/>
</dbReference>
<keyword evidence="1" id="KW-0472">Membrane</keyword>
<dbReference type="PANTHER" id="PTHR45138">
    <property type="entry name" value="REGULATORY COMPONENTS OF SENSORY TRANSDUCTION SYSTEM"/>
    <property type="match status" value="1"/>
</dbReference>
<evidence type="ECO:0000256" key="1">
    <source>
        <dbReference type="SAM" id="Phobius"/>
    </source>
</evidence>
<dbReference type="GO" id="GO:0052621">
    <property type="term" value="F:diguanylate cyclase activity"/>
    <property type="evidence" value="ECO:0007669"/>
    <property type="project" value="TreeGrafter"/>
</dbReference>
<dbReference type="OrthoDB" id="9812034at2"/>
<dbReference type="InterPro" id="IPR011623">
    <property type="entry name" value="7TMR_DISM_rcpt_extracell_dom1"/>
</dbReference>
<keyword evidence="1" id="KW-1133">Transmembrane helix</keyword>
<dbReference type="Pfam" id="PF00990">
    <property type="entry name" value="GGDEF"/>
    <property type="match status" value="1"/>
</dbReference>
<dbReference type="InterPro" id="IPR029787">
    <property type="entry name" value="Nucleotide_cyclase"/>
</dbReference>
<dbReference type="Pfam" id="PF07695">
    <property type="entry name" value="7TMR-DISM_7TM"/>
    <property type="match status" value="1"/>
</dbReference>
<evidence type="ECO:0000313" key="3">
    <source>
        <dbReference type="EMBL" id="TXD34019.1"/>
    </source>
</evidence>
<evidence type="ECO:0000313" key="4">
    <source>
        <dbReference type="Proteomes" id="UP000321046"/>
    </source>
</evidence>
<feature type="transmembrane region" description="Helical" evidence="1">
    <location>
        <begin position="331"/>
        <end position="349"/>
    </location>
</feature>
<reference evidence="3 4" key="1">
    <citation type="submission" date="2019-08" db="EMBL/GenBank/DDBJ databases">
        <title>Bradymonadales sp. TMQ2.</title>
        <authorList>
            <person name="Liang Q."/>
        </authorList>
    </citation>
    <scope>NUCLEOTIDE SEQUENCE [LARGE SCALE GENOMIC DNA]</scope>
    <source>
        <strain evidence="3 4">TMQ2</strain>
    </source>
</reference>
<proteinExistence type="predicted"/>
<dbReference type="PROSITE" id="PS50887">
    <property type="entry name" value="GGDEF"/>
    <property type="match status" value="1"/>
</dbReference>
<comment type="caution">
    <text evidence="3">The sequence shown here is derived from an EMBL/GenBank/DDBJ whole genome shotgun (WGS) entry which is preliminary data.</text>
</comment>
<gene>
    <name evidence="3" type="ORF">FRC96_14810</name>
</gene>
<dbReference type="CDD" id="cd01949">
    <property type="entry name" value="GGDEF"/>
    <property type="match status" value="1"/>
</dbReference>
<dbReference type="PANTHER" id="PTHR45138:SF24">
    <property type="entry name" value="DIGUANYLATE CYCLASE DGCC-RELATED"/>
    <property type="match status" value="1"/>
</dbReference>
<sequence>MMPLQRPYSQHLPFCRKADEGPCLPRPERRTMAFLTSQSARSPLAGVHRLALALLVFGTLLGLSPRLSAQPAPTIRVTAQNTVSLAGGVKVIADPQARYAPADLPELRRIAGEIPLYPGGTLPYEVGRHVLLFDVINTAPDPNVVLSFLLPTVQEVELIATPRLGGLPQHLRTGRDLHALDRPLPVVGHSLPLALRPNEPYELALFITARVPPHIHLGEIELQSRRTFNQHSLRLQITLLLSLGILLALTVHSLSIWARVREQVYLYFACYTFASAMLWLTHYELLRIFVMPDTDTSLLNLTANNAMVLFVLLFSREFLSLRLVSPRLARVFDAATLAVTLLLGVIPIASYTLVYHLQAGAAALALSLMALGVWRSWRAGVSAARIFLLAFSLLFIGASLTIADALILDLPTATVRLATLASTALGMLAMAYSVAERMQQLQGRVSTAESVARTDSLTRLRNRSAFEDDIAAMLEAEQNPDVMVVFCDLDGLKTINDAHGHKHGDELLFAFADELQQGFRDVDHIYRIGGDEFVLLLPNPGAPGDRDWLDERFSRILERLRRRGFQRADVSTGAAHLDEVAGDPMGALALADSRMYHIKNAKKGAANKRAPSPA</sequence>
<feature type="transmembrane region" description="Helical" evidence="1">
    <location>
        <begin position="264"/>
        <end position="281"/>
    </location>
</feature>
<feature type="transmembrane region" description="Helical" evidence="1">
    <location>
        <begin position="235"/>
        <end position="257"/>
    </location>
</feature>
<evidence type="ECO:0000259" key="2">
    <source>
        <dbReference type="PROSITE" id="PS50887"/>
    </source>
</evidence>
<dbReference type="GO" id="GO:1902201">
    <property type="term" value="P:negative regulation of bacterial-type flagellum-dependent cell motility"/>
    <property type="evidence" value="ECO:0007669"/>
    <property type="project" value="TreeGrafter"/>
</dbReference>
<accession>A0A5C6XA23</accession>
<keyword evidence="1" id="KW-0812">Transmembrane</keyword>
<feature type="transmembrane region" description="Helical" evidence="1">
    <location>
        <begin position="301"/>
        <end position="319"/>
    </location>
</feature>
<feature type="transmembrane region" description="Helical" evidence="1">
    <location>
        <begin position="355"/>
        <end position="374"/>
    </location>
</feature>
<protein>
    <submittedName>
        <fullName evidence="3">GGDEF domain-containing protein</fullName>
    </submittedName>
</protein>
<dbReference type="Gene3D" id="3.30.70.270">
    <property type="match status" value="1"/>
</dbReference>